<dbReference type="EMBL" id="KI660200">
    <property type="protein sequence ID" value="ETN76962.1"/>
    <property type="molecule type" value="Genomic_DNA"/>
</dbReference>
<keyword evidence="3" id="KW-1185">Reference proteome</keyword>
<evidence type="ECO:0000313" key="2">
    <source>
        <dbReference type="EMBL" id="ETN76962.1"/>
    </source>
</evidence>
<organism evidence="2 3">
    <name type="scientific">Necator americanus</name>
    <name type="common">Human hookworm</name>
    <dbReference type="NCBI Taxonomy" id="51031"/>
    <lineage>
        <taxon>Eukaryota</taxon>
        <taxon>Metazoa</taxon>
        <taxon>Ecdysozoa</taxon>
        <taxon>Nematoda</taxon>
        <taxon>Chromadorea</taxon>
        <taxon>Rhabditida</taxon>
        <taxon>Rhabditina</taxon>
        <taxon>Rhabditomorpha</taxon>
        <taxon>Strongyloidea</taxon>
        <taxon>Ancylostomatidae</taxon>
        <taxon>Bunostominae</taxon>
        <taxon>Necator</taxon>
    </lineage>
</organism>
<evidence type="ECO:0000256" key="1">
    <source>
        <dbReference type="SAM" id="MobiDB-lite"/>
    </source>
</evidence>
<proteinExistence type="predicted"/>
<reference evidence="3" key="1">
    <citation type="journal article" date="2014" name="Nat. Genet.">
        <title>Genome of the human hookworm Necator americanus.</title>
        <authorList>
            <person name="Tang Y.T."/>
            <person name="Gao X."/>
            <person name="Rosa B.A."/>
            <person name="Abubucker S."/>
            <person name="Hallsworth-Pepin K."/>
            <person name="Martin J."/>
            <person name="Tyagi R."/>
            <person name="Heizer E."/>
            <person name="Zhang X."/>
            <person name="Bhonagiri-Palsikar V."/>
            <person name="Minx P."/>
            <person name="Warren W.C."/>
            <person name="Wang Q."/>
            <person name="Zhan B."/>
            <person name="Hotez P.J."/>
            <person name="Sternberg P.W."/>
            <person name="Dougall A."/>
            <person name="Gaze S.T."/>
            <person name="Mulvenna J."/>
            <person name="Sotillo J."/>
            <person name="Ranganathan S."/>
            <person name="Rabelo E.M."/>
            <person name="Wilson R.K."/>
            <person name="Felgner P.L."/>
            <person name="Bethony J."/>
            <person name="Hawdon J.M."/>
            <person name="Gasser R.B."/>
            <person name="Loukas A."/>
            <person name="Mitreva M."/>
        </authorList>
    </citation>
    <scope>NUCLEOTIDE SEQUENCE [LARGE SCALE GENOMIC DNA]</scope>
</reference>
<sequence>MEMCKSTVDGKEKYGRTARTWNSKTRMCFKQLAGQQQRRKPPADEWNSSNNSHKSPIWRIGRLSGRRKRMNRVF</sequence>
<evidence type="ECO:0000313" key="3">
    <source>
        <dbReference type="Proteomes" id="UP000053676"/>
    </source>
</evidence>
<dbReference type="AlphaFoldDB" id="W2T7I9"/>
<dbReference type="Proteomes" id="UP000053676">
    <property type="component" value="Unassembled WGS sequence"/>
</dbReference>
<dbReference type="KEGG" id="nai:NECAME_00487"/>
<feature type="non-terminal residue" evidence="2">
    <location>
        <position position="74"/>
    </location>
</feature>
<feature type="region of interest" description="Disordered" evidence="1">
    <location>
        <begin position="32"/>
        <end position="56"/>
    </location>
</feature>
<accession>W2T7I9</accession>
<name>W2T7I9_NECAM</name>
<gene>
    <name evidence="2" type="ORF">NECAME_00487</name>
</gene>
<protein>
    <submittedName>
        <fullName evidence="2">Uncharacterized protein</fullName>
    </submittedName>
</protein>